<proteinExistence type="predicted"/>
<organism evidence="3 4">
    <name type="scientific">Mauremys mutica</name>
    <name type="common">yellowpond turtle</name>
    <dbReference type="NCBI Taxonomy" id="74926"/>
    <lineage>
        <taxon>Eukaryota</taxon>
        <taxon>Metazoa</taxon>
        <taxon>Chordata</taxon>
        <taxon>Craniata</taxon>
        <taxon>Vertebrata</taxon>
        <taxon>Euteleostomi</taxon>
        <taxon>Archelosauria</taxon>
        <taxon>Testudinata</taxon>
        <taxon>Testudines</taxon>
        <taxon>Cryptodira</taxon>
        <taxon>Durocryptodira</taxon>
        <taxon>Testudinoidea</taxon>
        <taxon>Geoemydidae</taxon>
        <taxon>Geoemydinae</taxon>
        <taxon>Mauremys</taxon>
    </lineage>
</organism>
<dbReference type="Pfam" id="PF15963">
    <property type="entry name" value="Myb_DNA-bind_7"/>
    <property type="match status" value="1"/>
</dbReference>
<accession>A0A9D3WY86</accession>
<feature type="region of interest" description="Disordered" evidence="1">
    <location>
        <begin position="1433"/>
        <end position="1501"/>
    </location>
</feature>
<feature type="region of interest" description="Disordered" evidence="1">
    <location>
        <begin position="802"/>
        <end position="961"/>
    </location>
</feature>
<evidence type="ECO:0000313" key="3">
    <source>
        <dbReference type="EMBL" id="KAH1169160.1"/>
    </source>
</evidence>
<feature type="region of interest" description="Disordered" evidence="1">
    <location>
        <begin position="2259"/>
        <end position="2296"/>
    </location>
</feature>
<feature type="region of interest" description="Disordered" evidence="1">
    <location>
        <begin position="2163"/>
        <end position="2195"/>
    </location>
</feature>
<feature type="region of interest" description="Disordered" evidence="1">
    <location>
        <begin position="1816"/>
        <end position="1837"/>
    </location>
</feature>
<feature type="compositionally biased region" description="Basic and acidic residues" evidence="1">
    <location>
        <begin position="1485"/>
        <end position="1495"/>
    </location>
</feature>
<feature type="domain" description="Myb-like" evidence="2">
    <location>
        <begin position="403"/>
        <end position="451"/>
    </location>
</feature>
<dbReference type="SMART" id="SM00717">
    <property type="entry name" value="SANT"/>
    <property type="match status" value="1"/>
</dbReference>
<feature type="region of interest" description="Disordered" evidence="1">
    <location>
        <begin position="482"/>
        <end position="649"/>
    </location>
</feature>
<feature type="compositionally biased region" description="Polar residues" evidence="1">
    <location>
        <begin position="684"/>
        <end position="699"/>
    </location>
</feature>
<feature type="compositionally biased region" description="Basic and acidic residues" evidence="1">
    <location>
        <begin position="318"/>
        <end position="327"/>
    </location>
</feature>
<feature type="compositionally biased region" description="Polar residues" evidence="1">
    <location>
        <begin position="1150"/>
        <end position="1174"/>
    </location>
</feature>
<feature type="region of interest" description="Disordered" evidence="1">
    <location>
        <begin position="2333"/>
        <end position="2361"/>
    </location>
</feature>
<feature type="compositionally biased region" description="Basic and acidic residues" evidence="1">
    <location>
        <begin position="854"/>
        <end position="880"/>
    </location>
</feature>
<feature type="region of interest" description="Disordered" evidence="1">
    <location>
        <begin position="259"/>
        <end position="280"/>
    </location>
</feature>
<feature type="compositionally biased region" description="Basic and acidic residues" evidence="1">
    <location>
        <begin position="808"/>
        <end position="837"/>
    </location>
</feature>
<dbReference type="InterPro" id="IPR039467">
    <property type="entry name" value="TFIIIB_B''_Myb"/>
</dbReference>
<dbReference type="PANTHER" id="PTHR22929:SF0">
    <property type="entry name" value="TRANSCRIPTION FACTOR TFIIIB COMPONENT B'' HOMOLOG"/>
    <property type="match status" value="1"/>
</dbReference>
<feature type="compositionally biased region" description="Polar residues" evidence="1">
    <location>
        <begin position="2174"/>
        <end position="2193"/>
    </location>
</feature>
<dbReference type="InterPro" id="IPR001005">
    <property type="entry name" value="SANT/Myb"/>
</dbReference>
<feature type="compositionally biased region" description="Basic residues" evidence="1">
    <location>
        <begin position="485"/>
        <end position="509"/>
    </location>
</feature>
<feature type="compositionally biased region" description="Basic and acidic residues" evidence="1">
    <location>
        <begin position="704"/>
        <end position="747"/>
    </location>
</feature>
<feature type="compositionally biased region" description="Basic residues" evidence="1">
    <location>
        <begin position="1633"/>
        <end position="1642"/>
    </location>
</feature>
<feature type="compositionally biased region" description="Basic and acidic residues" evidence="1">
    <location>
        <begin position="1090"/>
        <end position="1104"/>
    </location>
</feature>
<feature type="region of interest" description="Disordered" evidence="1">
    <location>
        <begin position="301"/>
        <end position="345"/>
    </location>
</feature>
<feature type="region of interest" description="Disordered" evidence="1">
    <location>
        <begin position="1522"/>
        <end position="1654"/>
    </location>
</feature>
<feature type="compositionally biased region" description="Basic and acidic residues" evidence="1">
    <location>
        <begin position="1339"/>
        <end position="1349"/>
    </location>
</feature>
<dbReference type="SUPFAM" id="SSF46689">
    <property type="entry name" value="Homeodomain-like"/>
    <property type="match status" value="1"/>
</dbReference>
<evidence type="ECO:0000259" key="2">
    <source>
        <dbReference type="SMART" id="SM00717"/>
    </source>
</evidence>
<feature type="compositionally biased region" description="Basic and acidic residues" evidence="1">
    <location>
        <begin position="1223"/>
        <end position="1251"/>
    </location>
</feature>
<feature type="compositionally biased region" description="Acidic residues" evidence="1">
    <location>
        <begin position="328"/>
        <end position="344"/>
    </location>
</feature>
<dbReference type="InterPro" id="IPR009057">
    <property type="entry name" value="Homeodomain-like_sf"/>
</dbReference>
<feature type="region of interest" description="Disordered" evidence="1">
    <location>
        <begin position="1864"/>
        <end position="1899"/>
    </location>
</feature>
<feature type="region of interest" description="Disordered" evidence="1">
    <location>
        <begin position="1"/>
        <end position="239"/>
    </location>
</feature>
<dbReference type="GO" id="GO:0000126">
    <property type="term" value="C:transcription factor TFIIIB complex"/>
    <property type="evidence" value="ECO:0007669"/>
    <property type="project" value="TreeGrafter"/>
</dbReference>
<feature type="compositionally biased region" description="Polar residues" evidence="1">
    <location>
        <begin position="1052"/>
        <end position="1076"/>
    </location>
</feature>
<feature type="compositionally biased region" description="Basic and acidic residues" evidence="1">
    <location>
        <begin position="1356"/>
        <end position="1388"/>
    </location>
</feature>
<comment type="caution">
    <text evidence="3">The sequence shown here is derived from an EMBL/GenBank/DDBJ whole genome shotgun (WGS) entry which is preliminary data.</text>
</comment>
<feature type="region of interest" description="Disordered" evidence="1">
    <location>
        <begin position="1335"/>
        <end position="1404"/>
    </location>
</feature>
<feature type="region of interest" description="Disordered" evidence="1">
    <location>
        <begin position="667"/>
        <end position="790"/>
    </location>
</feature>
<keyword evidence="4" id="KW-1185">Reference proteome</keyword>
<sequence>MFRRARLSVKPNVRPGGRGGGCGPSAPAAPEPQRGQDSASLPARQEPQPNAPASPGTAAGPRPDPAPQPEGGQPGRRDERTGCANDDGEARKPADTPLQRRKRISTMPNLAKPRVTLPSAQRSVSKSSKKPLPQSVTNGNSSLQKESYPSEKINIESSPKSPILPEKKTPVPQVPQFSPLKKSVSKEPNVGVTALKNDEVLQKNTPCPLKERPTQGRPTQEEMSHTKPPLTKDKQKCTDRERILKAQKLREMLKEELKKERMKKWKNRPTVIEGKTPPDHSKMTMRDLIYYLPENNPMKSSLAEEKKTEKISTQVQMREPEEIRAPDHEDEEAETEPEEGEENDGPLLVPQVKVAEDGTIILDEESLTVEVLRTKGSCVVEENDPIFERGSTTTYSSFRKSFYTKPWSNKETDMFFLAISMVGTDFSLIGQLFPHRARTEIKNKFKREEKANGWRIDKAFKEKRPFDFEFFAQLLEEVLADEKKKKQKATKRQSSKEKKPHKSRKKQKAKVVSGEADNDQDDPQGVRISDVETEVDAGTAEKENEESLSVSEQTEEQIILEPVTTKKKRKKKKKDDSELEVENLAEEGASPPKPAKGGKSSNKKKNAVSGMNSDNHAECGEELDVLNQENVDETPVLVEQESHSCLQLNDKTEESYLNLTSFQDTSAGLIETESSEPETPDIISGSQDWQPSKSQGSGTRNKKGNGEETSEAKNNEVCDLYKPDEKKSTAGKSHDSKSETMETEKAAAGKPSVRGRLQRPKPNLARASGKTEAEVQEKSEVKISSPEPMEGAEKMCIMEAGEGNTAEITRDETTGREIKALETESQETEKAVTEKAAMRGRRQRFKPNVVGASGKRDAPVQGEGKDKTPQEPEGAIEKQSTDQGNTPDSTRGETTEKDGKVSETESQSKEISCLQEGGKQSVLKPAPLMRGRMQRPKPNVGRAAGRQEVSTTTKDVEDEKMEVGETVKSLLHCENKSGALLTTGDATGNEDILLWSEISEKEATAGAEKVVSVHVKQHSQEKLLGSESCEQEKESLSVDDLEDGSDFGTGDARSSQQEEVAVQTTHLLRNQFQRPKSNLGKEAGGGEVPGVDKDVSEDSTEKDNSLTQCDSKCSMLPDLDKAAKCEVLPSCQPLEKEDSADSQEVFATPISLQSPKKLSGSESGEQNVSLPSADNQEKTSAVAARLHSKHISQGESKPASLQPAQLVRSRFQRPKPNIGRAVGKRETRATEKDETEKKTEAEQSTLQKDESAGIPSTVLYFQHKSKGENEAVSSEASGDMLLGCEKQTPDRDSPVPDVYQNVLDEQSSSQEDKPCAIKPAQLMRSWFQRARPNLGRAYGKKEEPVEEKVTAPVEGETGKAEESPLPHRDSDVHLSPEAEVDLAQKDGSDSCGVTSPKRSIQSEKLCSLEKSFSCNNQRDQRMSCMSTDVESRFPNYSERSSCGEENKPSAIKPAQLVRGHLQRPKPNLVRATRKKEALEEGENTTEEKTEARNTEDGLVSCGKKSENLTSLLHTSGNLVEVASSSEDSWKKESADSIEAVPPKRSRQSCKFQSPERLSESESQIEQEDSQLLYAQEKTSDKLIRRQSRRSSEQAGLPKRVSELRTSSASECEVDRCEKGKPRRKIKPNITKGKGLKKAHSKRSGKEHGSSKVTLVTLRASQEEDEDDADEFELDDEDECFSPEEVNKAPVFVPVGLRSPKPIPVQIEETMEELEISVNVPDVPGITTGEYLSHDLNVVVQPVMQRDENLNASQIEVTTHENPETDTGINDGSTEAAMTLLAMRDPMFQLKISTQGRTQVFPDHDELHMADSLINQPNTEQNAAPSNQSLSSPANNELVTSEDGNKVILQDQSSGKEASVENFFKEDAAPSSDQPVPKVTSTPRFARCRLPKPKPNLSRVLGTNRNVHQKSLSPNADVEQFKQVQSEGKALRETIEEQEVDLEWKVRPAQNSSAGLQNFGSGSTDLAETENKTRETWEASVGLKTPIISPTAEICLPGLENDPNQSSTGVLPENKPGIVMHNLHEVQLTQTEAVTQEFQQQHITSTKETSVNGSGNEYPEEAEEQTFILTLVEIPADSREYHDASVSLEQALEPLLPAPILLTPVNTGLANVMGEQSIGSLTTTDDKAATSLDNCTGTEGLQRASIETLTNLDETSWKRHAIDLEESDTPPAKRTPSTSAEDNLANTYKESSVKSIHAPRKIAGRISEKMKTSKKKKLPTSIFVSKTAERGQSESFQKLGTIPVEESACKCSDELVSGMDHEGKEEANEQESSMDIGESGRLGHVGSTPALSRSPMLRAGRRPLGFLSLICKSSNAEPGEGAKGNRQRLQKPLIAASKRSLKRPTLSAENSTDTQESCSLPSTSMLTSAECENIGTAAVQVSSEFSETQASCTKQQEKEEEPTRISEYFFSDIFMEVDDSE</sequence>
<dbReference type="Proteomes" id="UP000827986">
    <property type="component" value="Unassembled WGS sequence"/>
</dbReference>
<feature type="compositionally biased region" description="Polar residues" evidence="1">
    <location>
        <begin position="2346"/>
        <end position="2361"/>
    </location>
</feature>
<dbReference type="GO" id="GO:0001156">
    <property type="term" value="F:TFIIIC-class transcription factor complex binding"/>
    <property type="evidence" value="ECO:0007669"/>
    <property type="project" value="TreeGrafter"/>
</dbReference>
<feature type="region of interest" description="Disordered" evidence="1">
    <location>
        <begin position="1018"/>
        <end position="1112"/>
    </location>
</feature>
<feature type="compositionally biased region" description="Polar residues" evidence="1">
    <location>
        <begin position="1391"/>
        <end position="1404"/>
    </location>
</feature>
<reference evidence="3" key="1">
    <citation type="submission" date="2021-09" db="EMBL/GenBank/DDBJ databases">
        <title>The genome of Mauremys mutica provides insights into the evolution of semi-aquatic lifestyle.</title>
        <authorList>
            <person name="Gong S."/>
            <person name="Gao Y."/>
        </authorList>
    </citation>
    <scope>NUCLEOTIDE SEQUENCE</scope>
    <source>
        <strain evidence="3">MM-2020</strain>
        <tissue evidence="3">Muscle</tissue>
    </source>
</reference>
<gene>
    <name evidence="3" type="ORF">KIL84_013750</name>
</gene>
<name>A0A9D3WY86_9SAUR</name>
<feature type="compositionally biased region" description="Basic and acidic residues" evidence="1">
    <location>
        <begin position="209"/>
        <end position="239"/>
    </location>
</feature>
<dbReference type="GO" id="GO:0070898">
    <property type="term" value="P:RNA polymerase III preinitiation complex assembly"/>
    <property type="evidence" value="ECO:0007669"/>
    <property type="project" value="TreeGrafter"/>
</dbReference>
<dbReference type="EMBL" id="JAHDVG010000485">
    <property type="protein sequence ID" value="KAH1169160.1"/>
    <property type="molecule type" value="Genomic_DNA"/>
</dbReference>
<dbReference type="CDD" id="cd00167">
    <property type="entry name" value="SANT"/>
    <property type="match status" value="1"/>
</dbReference>
<evidence type="ECO:0000313" key="4">
    <source>
        <dbReference type="Proteomes" id="UP000827986"/>
    </source>
</evidence>
<feature type="compositionally biased region" description="Polar residues" evidence="1">
    <location>
        <begin position="134"/>
        <end position="147"/>
    </location>
</feature>
<protein>
    <recommendedName>
        <fullName evidence="2">Myb-like domain-containing protein</fullName>
    </recommendedName>
</protein>
<feature type="compositionally biased region" description="Basic and acidic residues" evidence="1">
    <location>
        <begin position="769"/>
        <end position="781"/>
    </location>
</feature>
<evidence type="ECO:0000256" key="1">
    <source>
        <dbReference type="SAM" id="MobiDB-lite"/>
    </source>
</evidence>
<feature type="region of interest" description="Disordered" evidence="1">
    <location>
        <begin position="1134"/>
        <end position="1321"/>
    </location>
</feature>
<dbReference type="PANTHER" id="PTHR22929">
    <property type="entry name" value="RNA POLYMERASE III TRANSCRIPTION INITIATION FACTOR B"/>
    <property type="match status" value="1"/>
</dbReference>
<feature type="compositionally biased region" description="Polar residues" evidence="1">
    <location>
        <begin position="1870"/>
        <end position="1882"/>
    </location>
</feature>
<feature type="compositionally biased region" description="Basic and acidic residues" evidence="1">
    <location>
        <begin position="890"/>
        <end position="908"/>
    </location>
</feature>